<evidence type="ECO:0000256" key="12">
    <source>
        <dbReference type="ARBA" id="ARBA00031636"/>
    </source>
</evidence>
<feature type="transmembrane region" description="Helical" evidence="13">
    <location>
        <begin position="201"/>
        <end position="222"/>
    </location>
</feature>
<keyword evidence="10" id="KW-0406">Ion transport</keyword>
<keyword evidence="11 13" id="KW-0472">Membrane</keyword>
<evidence type="ECO:0000256" key="6">
    <source>
        <dbReference type="ARBA" id="ARBA00022449"/>
    </source>
</evidence>
<evidence type="ECO:0000256" key="13">
    <source>
        <dbReference type="SAM" id="Phobius"/>
    </source>
</evidence>
<dbReference type="GO" id="GO:0042910">
    <property type="term" value="F:xenobiotic transmembrane transporter activity"/>
    <property type="evidence" value="ECO:0007669"/>
    <property type="project" value="InterPro"/>
</dbReference>
<feature type="transmembrane region" description="Helical" evidence="13">
    <location>
        <begin position="288"/>
        <end position="308"/>
    </location>
</feature>
<evidence type="ECO:0000256" key="7">
    <source>
        <dbReference type="ARBA" id="ARBA00022475"/>
    </source>
</evidence>
<dbReference type="CDD" id="cd13144">
    <property type="entry name" value="MATE_like_4"/>
    <property type="match status" value="1"/>
</dbReference>
<sequence length="458" mass="49753">MEARKENKMGIQPVGKLLVSMSLPVMVSMLIQALYNIVDSVFVSRISENALTAVSLAFPIQNLIIAVAVGTGVGINSLLSRRLGERNFEDANAAAENGIMLAVLSWIVFAIVGGLFSDDFFRMFTSNPEIVEMGTQYLSVCCVFSFGCFLQLATERIMQATGVTIFNMITQGIGAITNIILDPILIFGLLGMPKMGVKGAAVATVAGQILAMALGLLFNHLFNHEVRMNFLKFRPNWRIVREIYKVGVPSIVMQSIATLMTGGMNKILIVFSETAVSVFGIYFKLQSFVFMPVFGLTNGLIPIVAYNFGAGKKERIIKAIRLACIYALAIMLAGMIAFIAFPAQMIGMFASSEESLGAMVAIGVPALRLISLSFLGAAVGIVLSSVFQAVGNGMYSLIMSLTRQLAILLPVAWVMARFVSLDAVWLAFPIAEMVSLCLALVMYRRIYHRQISTLKTTP</sequence>
<reference evidence="14 15" key="1">
    <citation type="submission" date="2015-09" db="EMBL/GenBank/DDBJ databases">
        <authorList>
            <consortium name="Pathogen Informatics"/>
        </authorList>
    </citation>
    <scope>NUCLEOTIDE SEQUENCE [LARGE SCALE GENOMIC DNA]</scope>
    <source>
        <strain evidence="14 15">2789STDY5834939</strain>
    </source>
</reference>
<evidence type="ECO:0000256" key="1">
    <source>
        <dbReference type="ARBA" id="ARBA00003408"/>
    </source>
</evidence>
<dbReference type="PANTHER" id="PTHR43298">
    <property type="entry name" value="MULTIDRUG RESISTANCE PROTEIN NORM-RELATED"/>
    <property type="match status" value="1"/>
</dbReference>
<keyword evidence="9 13" id="KW-1133">Transmembrane helix</keyword>
<evidence type="ECO:0000256" key="9">
    <source>
        <dbReference type="ARBA" id="ARBA00022989"/>
    </source>
</evidence>
<dbReference type="InterPro" id="IPR050222">
    <property type="entry name" value="MATE_MdtK"/>
</dbReference>
<feature type="transmembrane region" description="Helical" evidence="13">
    <location>
        <begin position="58"/>
        <end position="79"/>
    </location>
</feature>
<dbReference type="Pfam" id="PF01554">
    <property type="entry name" value="MatE"/>
    <property type="match status" value="2"/>
</dbReference>
<feature type="transmembrane region" description="Helical" evidence="13">
    <location>
        <begin position="136"/>
        <end position="153"/>
    </location>
</feature>
<evidence type="ECO:0000256" key="8">
    <source>
        <dbReference type="ARBA" id="ARBA00022692"/>
    </source>
</evidence>
<feature type="transmembrane region" description="Helical" evidence="13">
    <location>
        <begin position="243"/>
        <end position="268"/>
    </location>
</feature>
<dbReference type="OrthoDB" id="9811110at2"/>
<evidence type="ECO:0000256" key="11">
    <source>
        <dbReference type="ARBA" id="ARBA00023136"/>
    </source>
</evidence>
<dbReference type="PANTHER" id="PTHR43298:SF2">
    <property type="entry name" value="FMN_FAD EXPORTER YEEO-RELATED"/>
    <property type="match status" value="1"/>
</dbReference>
<evidence type="ECO:0000256" key="4">
    <source>
        <dbReference type="ARBA" id="ARBA00020268"/>
    </source>
</evidence>
<accession>A0A174NMY1</accession>
<dbReference type="PIRSF" id="PIRSF006603">
    <property type="entry name" value="DinF"/>
    <property type="match status" value="1"/>
</dbReference>
<comment type="function">
    <text evidence="1">Multidrug efflux pump.</text>
</comment>
<feature type="transmembrane region" description="Helical" evidence="13">
    <location>
        <begin position="21"/>
        <end position="38"/>
    </location>
</feature>
<gene>
    <name evidence="14" type="primary">mepA_2</name>
    <name evidence="14" type="ORF">ERS852551_00958</name>
</gene>
<dbReference type="Proteomes" id="UP000095765">
    <property type="component" value="Unassembled WGS sequence"/>
</dbReference>
<keyword evidence="7" id="KW-1003">Cell membrane</keyword>
<feature type="transmembrane region" description="Helical" evidence="13">
    <location>
        <begin position="165"/>
        <end position="189"/>
    </location>
</feature>
<dbReference type="RefSeq" id="WP_055244407.1">
    <property type="nucleotide sequence ID" value="NZ_CABIWA010000007.1"/>
</dbReference>
<organism evidence="14 15">
    <name type="scientific">Anaerotruncus colihominis</name>
    <dbReference type="NCBI Taxonomy" id="169435"/>
    <lineage>
        <taxon>Bacteria</taxon>
        <taxon>Bacillati</taxon>
        <taxon>Bacillota</taxon>
        <taxon>Clostridia</taxon>
        <taxon>Eubacteriales</taxon>
        <taxon>Oscillospiraceae</taxon>
        <taxon>Anaerotruncus</taxon>
    </lineage>
</organism>
<evidence type="ECO:0000256" key="5">
    <source>
        <dbReference type="ARBA" id="ARBA00022448"/>
    </source>
</evidence>
<dbReference type="GO" id="GO:0015297">
    <property type="term" value="F:antiporter activity"/>
    <property type="evidence" value="ECO:0007669"/>
    <property type="project" value="UniProtKB-KW"/>
</dbReference>
<evidence type="ECO:0000313" key="14">
    <source>
        <dbReference type="EMBL" id="CUP48976.1"/>
    </source>
</evidence>
<dbReference type="AlphaFoldDB" id="A0A174NMY1"/>
<dbReference type="InterPro" id="IPR048279">
    <property type="entry name" value="MdtK-like"/>
</dbReference>
<evidence type="ECO:0000256" key="3">
    <source>
        <dbReference type="ARBA" id="ARBA00010199"/>
    </source>
</evidence>
<dbReference type="GO" id="GO:0005886">
    <property type="term" value="C:plasma membrane"/>
    <property type="evidence" value="ECO:0007669"/>
    <property type="project" value="UniProtKB-SubCell"/>
</dbReference>
<feature type="transmembrane region" description="Helical" evidence="13">
    <location>
        <begin position="99"/>
        <end position="116"/>
    </location>
</feature>
<dbReference type="InterPro" id="IPR002528">
    <property type="entry name" value="MATE_fam"/>
</dbReference>
<feature type="transmembrane region" description="Helical" evidence="13">
    <location>
        <begin position="361"/>
        <end position="383"/>
    </location>
</feature>
<comment type="subcellular location">
    <subcellularLocation>
        <location evidence="2">Cell membrane</location>
        <topology evidence="2">Multi-pass membrane protein</topology>
    </subcellularLocation>
</comment>
<feature type="transmembrane region" description="Helical" evidence="13">
    <location>
        <begin position="320"/>
        <end position="341"/>
    </location>
</feature>
<keyword evidence="8 13" id="KW-0812">Transmembrane</keyword>
<proteinExistence type="inferred from homology"/>
<dbReference type="GO" id="GO:0006811">
    <property type="term" value="P:monoatomic ion transport"/>
    <property type="evidence" value="ECO:0007669"/>
    <property type="project" value="UniProtKB-KW"/>
</dbReference>
<feature type="transmembrane region" description="Helical" evidence="13">
    <location>
        <begin position="424"/>
        <end position="443"/>
    </location>
</feature>
<dbReference type="EMBL" id="CZBE01000005">
    <property type="protein sequence ID" value="CUP48976.1"/>
    <property type="molecule type" value="Genomic_DNA"/>
</dbReference>
<evidence type="ECO:0000256" key="2">
    <source>
        <dbReference type="ARBA" id="ARBA00004651"/>
    </source>
</evidence>
<name>A0A174NMY1_9FIRM</name>
<evidence type="ECO:0000256" key="10">
    <source>
        <dbReference type="ARBA" id="ARBA00023065"/>
    </source>
</evidence>
<keyword evidence="6" id="KW-0050">Antiport</keyword>
<comment type="similarity">
    <text evidence="3">Belongs to the multi antimicrobial extrusion (MATE) (TC 2.A.66.1) family.</text>
</comment>
<dbReference type="NCBIfam" id="TIGR00797">
    <property type="entry name" value="matE"/>
    <property type="match status" value="1"/>
</dbReference>
<feature type="transmembrane region" description="Helical" evidence="13">
    <location>
        <begin position="395"/>
        <end position="418"/>
    </location>
</feature>
<evidence type="ECO:0000313" key="15">
    <source>
        <dbReference type="Proteomes" id="UP000095765"/>
    </source>
</evidence>
<keyword evidence="5" id="KW-0813">Transport</keyword>
<protein>
    <recommendedName>
        <fullName evidence="4">Probable multidrug resistance protein NorM</fullName>
    </recommendedName>
    <alternativeName>
        <fullName evidence="12">Multidrug-efflux transporter</fullName>
    </alternativeName>
</protein>